<evidence type="ECO:0000259" key="4">
    <source>
        <dbReference type="PROSITE" id="PS51459"/>
    </source>
</evidence>
<dbReference type="InterPro" id="IPR003812">
    <property type="entry name" value="Fido"/>
</dbReference>
<dbReference type="AlphaFoldDB" id="A0A412AZA6"/>
<dbReference type="GO" id="GO:0005524">
    <property type="term" value="F:ATP binding"/>
    <property type="evidence" value="ECO:0007669"/>
    <property type="project" value="UniProtKB-KW"/>
</dbReference>
<name>A0A412AZA6_9FIRM</name>
<keyword evidence="2" id="KW-0067">ATP-binding</keyword>
<sequence>MAGYAETVAYWQSFPIKTVSDLEQRLDNFRVLFAYHSGKIENEEITLHDTREIFENGKVLNYTGSPRAIFEQQNQKLCYEFLKEKIAAKEPLTQELVLEVHRILTSGTYDERRFLENGERPGEYKKHDYITGRNEVGAPADRVAEDMADLLEEVNEYRGTDVIRAGAYFHAVFENIHPFSDGNGRTGRTLLNYYLMTHNHPPLIVYDQDKGLYYECLEKYDAEETIAPLTEFLKYETEKTWEKTLERGERENRKKHLEEIR</sequence>
<feature type="active site" evidence="1">
    <location>
        <position position="177"/>
    </location>
</feature>
<feature type="domain" description="Fido" evidence="4">
    <location>
        <begin position="92"/>
        <end position="235"/>
    </location>
</feature>
<feature type="binding site" evidence="2">
    <location>
        <begin position="213"/>
        <end position="214"/>
    </location>
    <ligand>
        <name>ATP</name>
        <dbReference type="ChEBI" id="CHEBI:30616"/>
    </ligand>
</feature>
<accession>A0A412AZA6</accession>
<dbReference type="InterPro" id="IPR040198">
    <property type="entry name" value="Fido_containing"/>
</dbReference>
<evidence type="ECO:0000256" key="1">
    <source>
        <dbReference type="PIRSR" id="PIRSR640198-1"/>
    </source>
</evidence>
<dbReference type="InterPro" id="IPR036597">
    <property type="entry name" value="Fido-like_dom_sf"/>
</dbReference>
<evidence type="ECO:0000256" key="3">
    <source>
        <dbReference type="PIRSR" id="PIRSR640198-3"/>
    </source>
</evidence>
<proteinExistence type="predicted"/>
<evidence type="ECO:0000313" key="6">
    <source>
        <dbReference type="Proteomes" id="UP000284751"/>
    </source>
</evidence>
<reference evidence="5 6" key="1">
    <citation type="submission" date="2018-08" db="EMBL/GenBank/DDBJ databases">
        <title>A genome reference for cultivated species of the human gut microbiota.</title>
        <authorList>
            <person name="Zou Y."/>
            <person name="Xue W."/>
            <person name="Luo G."/>
        </authorList>
    </citation>
    <scope>NUCLEOTIDE SEQUENCE [LARGE SCALE GENOMIC DNA]</scope>
    <source>
        <strain evidence="5 6">AF28-26</strain>
    </source>
</reference>
<dbReference type="EMBL" id="QRTC01000008">
    <property type="protein sequence ID" value="RGQ43058.1"/>
    <property type="molecule type" value="Genomic_DNA"/>
</dbReference>
<keyword evidence="2" id="KW-0547">Nucleotide-binding</keyword>
<dbReference type="Gene3D" id="1.10.3290.10">
    <property type="entry name" value="Fido-like domain"/>
    <property type="match status" value="1"/>
</dbReference>
<protein>
    <submittedName>
        <fullName evidence="5">Fic family protein</fullName>
    </submittedName>
</protein>
<evidence type="ECO:0000256" key="2">
    <source>
        <dbReference type="PIRSR" id="PIRSR640198-2"/>
    </source>
</evidence>
<dbReference type="SUPFAM" id="SSF140931">
    <property type="entry name" value="Fic-like"/>
    <property type="match status" value="1"/>
</dbReference>
<dbReference type="PROSITE" id="PS51459">
    <property type="entry name" value="FIDO"/>
    <property type="match status" value="1"/>
</dbReference>
<gene>
    <name evidence="5" type="ORF">DWY99_03440</name>
</gene>
<dbReference type="Pfam" id="PF02661">
    <property type="entry name" value="Fic"/>
    <property type="match status" value="1"/>
</dbReference>
<dbReference type="Proteomes" id="UP000284751">
    <property type="component" value="Unassembled WGS sequence"/>
</dbReference>
<dbReference type="PANTHER" id="PTHR13504">
    <property type="entry name" value="FIDO DOMAIN-CONTAINING PROTEIN DDB_G0283145"/>
    <property type="match status" value="1"/>
</dbReference>
<comment type="caution">
    <text evidence="5">The sequence shown here is derived from an EMBL/GenBank/DDBJ whole genome shotgun (WGS) entry which is preliminary data.</text>
</comment>
<feature type="site" description="Important for autoinhibition of adenylyltransferase activity" evidence="3">
    <location>
        <position position="41"/>
    </location>
</feature>
<dbReference type="PANTHER" id="PTHR13504:SF38">
    <property type="entry name" value="FIDO DOMAIN-CONTAINING PROTEIN"/>
    <property type="match status" value="1"/>
</dbReference>
<organism evidence="5 6">
    <name type="scientific">[Clostridium] leptum</name>
    <dbReference type="NCBI Taxonomy" id="1535"/>
    <lineage>
        <taxon>Bacteria</taxon>
        <taxon>Bacillati</taxon>
        <taxon>Bacillota</taxon>
        <taxon>Clostridia</taxon>
        <taxon>Eubacteriales</taxon>
        <taxon>Oscillospiraceae</taxon>
        <taxon>Oscillospiraceae incertae sedis</taxon>
    </lineage>
</organism>
<evidence type="ECO:0000313" key="5">
    <source>
        <dbReference type="EMBL" id="RGQ43058.1"/>
    </source>
</evidence>
<feature type="binding site" evidence="2">
    <location>
        <begin position="181"/>
        <end position="188"/>
    </location>
    <ligand>
        <name>ATP</name>
        <dbReference type="ChEBI" id="CHEBI:30616"/>
    </ligand>
</feature>